<dbReference type="SUPFAM" id="SSF159888">
    <property type="entry name" value="YdhG-like"/>
    <property type="match status" value="1"/>
</dbReference>
<name>A0ABY0CXZ4_9DELT</name>
<dbReference type="Pfam" id="PF08818">
    <property type="entry name" value="DUF1801"/>
    <property type="match status" value="1"/>
</dbReference>
<dbReference type="Proteomes" id="UP000282926">
    <property type="component" value="Unassembled WGS sequence"/>
</dbReference>
<comment type="caution">
    <text evidence="2">The sequence shown here is derived from an EMBL/GenBank/DDBJ whole genome shotgun (WGS) entry which is preliminary data.</text>
</comment>
<protein>
    <submittedName>
        <fullName evidence="2">DUF1801 domain-containing protein</fullName>
    </submittedName>
</protein>
<keyword evidence="3" id="KW-1185">Reference proteome</keyword>
<organism evidence="2 3">
    <name type="scientific">Lujinxingia sediminis</name>
    <dbReference type="NCBI Taxonomy" id="2480984"/>
    <lineage>
        <taxon>Bacteria</taxon>
        <taxon>Deltaproteobacteria</taxon>
        <taxon>Bradymonadales</taxon>
        <taxon>Lujinxingiaceae</taxon>
        <taxon>Lujinxingia</taxon>
    </lineage>
</organism>
<evidence type="ECO:0000259" key="1">
    <source>
        <dbReference type="Pfam" id="PF08818"/>
    </source>
</evidence>
<feature type="domain" description="YdhG-like" evidence="1">
    <location>
        <begin position="24"/>
        <end position="128"/>
    </location>
</feature>
<gene>
    <name evidence="2" type="ORF">EA187_03535</name>
</gene>
<accession>A0ABY0CXZ4</accession>
<dbReference type="EMBL" id="SADD01000001">
    <property type="protein sequence ID" value="RVU48520.1"/>
    <property type="molecule type" value="Genomic_DNA"/>
</dbReference>
<dbReference type="InterPro" id="IPR014922">
    <property type="entry name" value="YdhG-like"/>
</dbReference>
<dbReference type="RefSeq" id="WP_127779193.1">
    <property type="nucleotide sequence ID" value="NZ_SADD01000001.1"/>
</dbReference>
<evidence type="ECO:0000313" key="2">
    <source>
        <dbReference type="EMBL" id="RVU48520.1"/>
    </source>
</evidence>
<reference evidence="2 3" key="1">
    <citation type="submission" date="2019-01" db="EMBL/GenBank/DDBJ databases">
        <title>Lujinxingia litoralis gen. nov., sp. nov. and Lujinxingia sediminis gen. nov., sp. nov., new members in the order Bradymonadales, isolated from coastal sediment.</title>
        <authorList>
            <person name="Li C.-M."/>
        </authorList>
    </citation>
    <scope>NUCLEOTIDE SEQUENCE [LARGE SCALE GENOMIC DNA]</scope>
    <source>
        <strain evidence="2 3">SEH01</strain>
    </source>
</reference>
<proteinExistence type="predicted"/>
<sequence length="141" mass="15979">MSLKTKPTNQTPADFTDAIDDPKRRDDCLRLLTIFEEEVGAPAVMWGDAIIGFGTYHYIYKSGRECDWMLAGFSPRKRNISLYIMSGFEGVEDIMSRLGKHKTGKSCLYINKLADIDEAALRELIQRSLTYLKATYETTPA</sequence>
<evidence type="ECO:0000313" key="3">
    <source>
        <dbReference type="Proteomes" id="UP000282926"/>
    </source>
</evidence>